<dbReference type="PROSITE" id="PS50262">
    <property type="entry name" value="G_PROTEIN_RECEP_F1_2"/>
    <property type="match status" value="1"/>
</dbReference>
<dbReference type="GO" id="GO:0005886">
    <property type="term" value="C:plasma membrane"/>
    <property type="evidence" value="ECO:0007669"/>
    <property type="project" value="UniProtKB-SubCell"/>
</dbReference>
<dbReference type="SMART" id="SM00192">
    <property type="entry name" value="LDLa"/>
    <property type="match status" value="8"/>
</dbReference>
<feature type="disulfide bond" evidence="12">
    <location>
        <begin position="1119"/>
        <end position="1137"/>
    </location>
</feature>
<dbReference type="InterPro" id="IPR017452">
    <property type="entry name" value="GPCR_Rhodpsn_7TM"/>
</dbReference>
<feature type="domain" description="CUB" evidence="15">
    <location>
        <begin position="765"/>
        <end position="877"/>
    </location>
</feature>
<dbReference type="GO" id="GO:0009755">
    <property type="term" value="P:hormone-mediated signaling pathway"/>
    <property type="evidence" value="ECO:0007669"/>
    <property type="project" value="TreeGrafter"/>
</dbReference>
<dbReference type="SUPFAM" id="SSF49854">
    <property type="entry name" value="Spermadhesin, CUB domain"/>
    <property type="match status" value="2"/>
</dbReference>
<dbReference type="SUPFAM" id="SSF81321">
    <property type="entry name" value="Family A G protein-coupled receptor-like"/>
    <property type="match status" value="1"/>
</dbReference>
<evidence type="ECO:0000256" key="12">
    <source>
        <dbReference type="PROSITE-ProRule" id="PRU00124"/>
    </source>
</evidence>
<evidence type="ECO:0000313" key="19">
    <source>
        <dbReference type="RefSeq" id="XP_022103174.1"/>
    </source>
</evidence>
<dbReference type="Gene3D" id="1.20.1070.10">
    <property type="entry name" value="Rhodopsin 7-helix transmembrane proteins"/>
    <property type="match status" value="1"/>
</dbReference>
<dbReference type="RefSeq" id="XP_022103179.1">
    <property type="nucleotide sequence ID" value="XM_022247487.1"/>
</dbReference>
<feature type="disulfide bond" evidence="12">
    <location>
        <begin position="747"/>
        <end position="762"/>
    </location>
</feature>
<dbReference type="Gene3D" id="3.80.10.10">
    <property type="entry name" value="Ribonuclease Inhibitor"/>
    <property type="match status" value="1"/>
</dbReference>
<dbReference type="InterPro" id="IPR001611">
    <property type="entry name" value="Leu-rich_rpt"/>
</dbReference>
<keyword evidence="3" id="KW-0433">Leucine-rich repeat</keyword>
<evidence type="ECO:0000256" key="2">
    <source>
        <dbReference type="ARBA" id="ARBA00022475"/>
    </source>
</evidence>
<keyword evidence="17" id="KW-1185">Reference proteome</keyword>
<feature type="chain" id="PRO_5044665708" evidence="14">
    <location>
        <begin position="20"/>
        <end position="1734"/>
    </location>
</feature>
<comment type="caution">
    <text evidence="12">Lacks conserved residue(s) required for the propagation of feature annotation.</text>
</comment>
<keyword evidence="2" id="KW-1003">Cell membrane</keyword>
<evidence type="ECO:0000313" key="24">
    <source>
        <dbReference type="RefSeq" id="XP_022103179.1"/>
    </source>
</evidence>
<dbReference type="Gene3D" id="2.60.120.290">
    <property type="entry name" value="Spermadhesin, CUB domain"/>
    <property type="match status" value="2"/>
</dbReference>
<proteinExistence type="predicted"/>
<dbReference type="Proteomes" id="UP000694845">
    <property type="component" value="Unplaced"/>
</dbReference>
<evidence type="ECO:0000256" key="14">
    <source>
        <dbReference type="SAM" id="SignalP"/>
    </source>
</evidence>
<dbReference type="CDD" id="cd00041">
    <property type="entry name" value="CUB"/>
    <property type="match status" value="2"/>
</dbReference>
<dbReference type="PROSITE" id="PS01209">
    <property type="entry name" value="LDLRA_1"/>
    <property type="match status" value="1"/>
</dbReference>
<evidence type="ECO:0000259" key="16">
    <source>
        <dbReference type="PROSITE" id="PS50262"/>
    </source>
</evidence>
<dbReference type="SMART" id="SM00042">
    <property type="entry name" value="CUB"/>
    <property type="match status" value="2"/>
</dbReference>
<reference evidence="18 19" key="1">
    <citation type="submission" date="2025-04" db="UniProtKB">
        <authorList>
            <consortium name="RefSeq"/>
        </authorList>
    </citation>
    <scope>IDENTIFICATION</scope>
</reference>
<dbReference type="InterPro" id="IPR002172">
    <property type="entry name" value="LDrepeatLR_classA_rpt"/>
</dbReference>
<name>A0A8B7ZDW3_ACAPL</name>
<feature type="transmembrane region" description="Helical" evidence="13">
    <location>
        <begin position="1395"/>
        <end position="1414"/>
    </location>
</feature>
<dbReference type="InterPro" id="IPR036055">
    <property type="entry name" value="LDL_receptor-like_sf"/>
</dbReference>
<feature type="disulfide bond" evidence="12">
    <location>
        <begin position="518"/>
        <end position="533"/>
    </location>
</feature>
<dbReference type="PROSITE" id="PS50068">
    <property type="entry name" value="LDLRA_2"/>
    <property type="match status" value="8"/>
</dbReference>
<dbReference type="Pfam" id="PF00057">
    <property type="entry name" value="Ldl_recept_a"/>
    <property type="match status" value="3"/>
</dbReference>
<feature type="domain" description="G-protein coupled receptors family 1 profile" evidence="16">
    <location>
        <begin position="1410"/>
        <end position="1698"/>
    </location>
</feature>
<dbReference type="Pfam" id="PF13855">
    <property type="entry name" value="LRR_8"/>
    <property type="match status" value="1"/>
</dbReference>
<feature type="disulfide bond" evidence="12">
    <location>
        <begin position="709"/>
        <end position="724"/>
    </location>
</feature>
<evidence type="ECO:0000313" key="17">
    <source>
        <dbReference type="Proteomes" id="UP000694845"/>
    </source>
</evidence>
<dbReference type="InterPro" id="IPR035914">
    <property type="entry name" value="Sperma_CUB_dom_sf"/>
</dbReference>
<evidence type="ECO:0000256" key="3">
    <source>
        <dbReference type="ARBA" id="ARBA00022614"/>
    </source>
</evidence>
<dbReference type="InterPro" id="IPR003591">
    <property type="entry name" value="Leu-rich_rpt_typical-subtyp"/>
</dbReference>
<dbReference type="GeneID" id="110985962"/>
<evidence type="ECO:0000313" key="22">
    <source>
        <dbReference type="RefSeq" id="XP_022103177.1"/>
    </source>
</evidence>
<dbReference type="PROSITE" id="PS01180">
    <property type="entry name" value="CUB"/>
    <property type="match status" value="2"/>
</dbReference>
<feature type="transmembrane region" description="Helical" evidence="13">
    <location>
        <begin position="1519"/>
        <end position="1540"/>
    </location>
</feature>
<dbReference type="Pfam" id="PF00001">
    <property type="entry name" value="7tm_1"/>
    <property type="match status" value="2"/>
</dbReference>
<dbReference type="PRINTS" id="PR00237">
    <property type="entry name" value="GPCRRHODOPSN"/>
</dbReference>
<dbReference type="RefSeq" id="XP_022103176.1">
    <property type="nucleotide sequence ID" value="XM_022247484.1"/>
</dbReference>
<dbReference type="FunFam" id="1.20.1070.10:FF:000343">
    <property type="entry name" value="Uncharacterized protein"/>
    <property type="match status" value="1"/>
</dbReference>
<dbReference type="GO" id="GO:0008528">
    <property type="term" value="F:G protein-coupled peptide receptor activity"/>
    <property type="evidence" value="ECO:0007669"/>
    <property type="project" value="TreeGrafter"/>
</dbReference>
<feature type="disulfide bond" evidence="12">
    <location>
        <begin position="556"/>
        <end position="571"/>
    </location>
</feature>
<dbReference type="Gene3D" id="4.10.400.10">
    <property type="entry name" value="Low-density Lipoprotein Receptor"/>
    <property type="match status" value="6"/>
</dbReference>
<dbReference type="PANTHER" id="PTHR24372">
    <property type="entry name" value="GLYCOPROTEIN HORMONE RECEPTOR"/>
    <property type="match status" value="1"/>
</dbReference>
<evidence type="ECO:0000256" key="1">
    <source>
        <dbReference type="ARBA" id="ARBA00004651"/>
    </source>
</evidence>
<feature type="disulfide bond" evidence="12">
    <location>
        <begin position="1078"/>
        <end position="1096"/>
    </location>
</feature>
<sequence>MFLCVLYSVLMVQSFVLQAKPQSTYQCSNISLVDLNETVPVSTLAGNGTAFINGGTSTDSYFCWNITTHDWWQIQATCQYRQTVSDSMLHLYLSDKPNLPHRLWSFFGNYIRWNPVEIYSSGILLMFARISNQGTFMTCEIRPVTDKNAERLCGPQNISLTDQRLISVSIPGNHLSVQCLWLITSPSEAIVFVDVLNVNLHYNQRFVFGQGHNSANESTVFGEINNSNEMFQTGSSLFSIGAYLWITFTSSLHNDENNPPTQQLLLRIENYTGTVRCKSGQFLCQEDSKCIPLQAFCDGEFHCSNHIDEAGSCDRCGKSDIDVQFGEVLTISSEFEFNPAPGGPYMTGYFAIYTGDSGSRPNTTLSDNVIVSSYTEGVSRLSCVWRLTEPEGTRIHITVAECSGDMRIRNGRDTTSTLTRVINSISKPQLPMDILSIDSGVWITWEIEPWDDWHWHYSWDHWDYWDYSDYSEYPVYLEYEHKIKLKLLFTAYNIRECEEGQFSCPSGLDCLDDTSKVCDGRKECTAYGDEINCGVCGQHEFRCGMTDSCVPRHQICDRKADCRDYSDEMMCGFCGNETVHLSTNNYVLRHDDHNTPCMWVITAEPGWRIEARIQQLDKAFAVTIGTSYDTTSPVNQKVLREVIVKSYYAYPRFITTNNSIMWIKAIHHRYHRPADELQIDFHQYRNVECSQGEHTCASGLQCIPEEARCDGTAECPEFGDEINCGNCSKHEFPCRLGYGCVSLHRVCDGRNDCPDLSDEMGCGPCDGSFYNLSGGELKILTSPGWPLRNYPPYTQCLWLLVAEAGYRIVLYFEEFFLEKSFDFLYCGNGDSFNNAFLRLSGNRFPIMVASTNNTMFVRFTSDFIIQERGFQLKVQQKLSETVWCGKGEIPCKTQNLICIRNSSKQDIIQICRDKIEGCGGVIDFSGNSTDLRSPGYPQAYPPDVACHWEIKSTERFLISIVSFATETSRDILRFEGTTPQDGKPVFFKMDGSTKFRTIEFCSLVRINFTTDSTVEDTGFLLRLLPTNNDTSCIDEPHDDCGPCMCPDARYEFQDSQSNQTDDQECQDTPCLDPSHFDCGDGSCVSPNATCDEFQDCQMNELDEQECQDTPCLDPSHFDCGDGSCVSPDARCDGFQDCQTNELDEQECQNISCSESYHCQNSSKCVHWPLVCDGKPDCPMEDDEADHQCGLRCPGGCKCDIDEGSIEVECKHGWNESTLANVVKRTKELKISEGNGSLLAMGVFKEFTYLKLLRLNKNNIYYIKPGTFLGLTSLTSLDISNNSITSIDANSFLELHSLEVLIAMDISLQTIEEKAFDGLKMLQLLVLIRRSLSSQSAVDVKDGALTDLVRLEKLYVDDHRLCCEFKSSIGLDVSNCFTTERQPPLNLCGSLMRNNFLRVSMWILGLSALVGNAAVIIRRCCQGKEKGGKRTHSFFVLNLAVSDFMMGVYMLMIAGADVYFGNKYSREAREWRSSPICKIAGVISVLSSEASVFFVTLISLDSFYSIVFPFSRTRLGEKSAAITVASLWLLALSLSVVPTVLVSSDSRVYGLSDVCIGLPLLTKPTSYDLAENKIDMRADLDPIKVPVGRGKEPAWIYSIILFLGVNLLCFLVVLYCYIAIFVKVKRTASRVRRMTHRDQEIKTAVKMALIVGTDFACWMPVIIMGILSQTGVVDISLDMYAWTVVFILPINSSLNPYMYTFYTTLASRRNNQGARFSTEMKTKSLETVHSMILGK</sequence>
<dbReference type="RefSeq" id="XP_022103181.1">
    <property type="nucleotide sequence ID" value="XM_022247489.1"/>
</dbReference>
<keyword evidence="14" id="KW-0732">Signal</keyword>
<feature type="transmembrane region" description="Helical" evidence="13">
    <location>
        <begin position="1434"/>
        <end position="1458"/>
    </location>
</feature>
<feature type="transmembrane region" description="Helical" evidence="13">
    <location>
        <begin position="1642"/>
        <end position="1666"/>
    </location>
</feature>
<organism evidence="17 22">
    <name type="scientific">Acanthaster planci</name>
    <name type="common">Crown-of-thorns starfish</name>
    <dbReference type="NCBI Taxonomy" id="133434"/>
    <lineage>
        <taxon>Eukaryota</taxon>
        <taxon>Metazoa</taxon>
        <taxon>Echinodermata</taxon>
        <taxon>Eleutherozoa</taxon>
        <taxon>Asterozoa</taxon>
        <taxon>Asteroidea</taxon>
        <taxon>Valvatacea</taxon>
        <taxon>Valvatida</taxon>
        <taxon>Acanthasteridae</taxon>
        <taxon>Acanthaster</taxon>
    </lineage>
</organism>
<evidence type="ECO:0000313" key="25">
    <source>
        <dbReference type="RefSeq" id="XP_022103180.1"/>
    </source>
</evidence>
<dbReference type="RefSeq" id="XP_022103178.1">
    <property type="nucleotide sequence ID" value="XM_022247486.1"/>
</dbReference>
<evidence type="ECO:0000256" key="4">
    <source>
        <dbReference type="ARBA" id="ARBA00022692"/>
    </source>
</evidence>
<dbReference type="SUPFAM" id="SSF57424">
    <property type="entry name" value="LDL receptor-like module"/>
    <property type="match status" value="4"/>
</dbReference>
<dbReference type="KEGG" id="aplc:110985962"/>
<dbReference type="GO" id="GO:0007189">
    <property type="term" value="P:adenylate cyclase-activating G protein-coupled receptor signaling pathway"/>
    <property type="evidence" value="ECO:0007669"/>
    <property type="project" value="TreeGrafter"/>
</dbReference>
<evidence type="ECO:0000256" key="7">
    <source>
        <dbReference type="ARBA" id="ARBA00023040"/>
    </source>
</evidence>
<evidence type="ECO:0000313" key="20">
    <source>
        <dbReference type="RefSeq" id="XP_022103175.1"/>
    </source>
</evidence>
<dbReference type="RefSeq" id="XP_022103175.1">
    <property type="nucleotide sequence ID" value="XM_022247483.1"/>
</dbReference>
<accession>A0A8B7ZDW3</accession>
<evidence type="ECO:0000256" key="10">
    <source>
        <dbReference type="ARBA" id="ARBA00023170"/>
    </source>
</evidence>
<dbReference type="InterPro" id="IPR000859">
    <property type="entry name" value="CUB_dom"/>
</dbReference>
<keyword evidence="5" id="KW-0677">Repeat</keyword>
<evidence type="ECO:0000313" key="21">
    <source>
        <dbReference type="RefSeq" id="XP_022103176.1"/>
    </source>
</evidence>
<feature type="transmembrane region" description="Helical" evidence="13">
    <location>
        <begin position="1678"/>
        <end position="1698"/>
    </location>
</feature>
<evidence type="ECO:0000313" key="18">
    <source>
        <dbReference type="RefSeq" id="XP_022103173.1"/>
    </source>
</evidence>
<feature type="transmembrane region" description="Helical" evidence="13">
    <location>
        <begin position="1593"/>
        <end position="1621"/>
    </location>
</feature>
<evidence type="ECO:0000256" key="11">
    <source>
        <dbReference type="ARBA" id="ARBA00023224"/>
    </source>
</evidence>
<comment type="subcellular location">
    <subcellularLocation>
        <location evidence="1">Cell membrane</location>
        <topology evidence="1">Multi-pass membrane protein</topology>
    </subcellularLocation>
</comment>
<evidence type="ECO:0000313" key="26">
    <source>
        <dbReference type="RefSeq" id="XP_022103181.1"/>
    </source>
</evidence>
<keyword evidence="10" id="KW-0675">Receptor</keyword>
<dbReference type="RefSeq" id="XP_022103173.1">
    <property type="nucleotide sequence ID" value="XM_022247481.1"/>
</dbReference>
<evidence type="ECO:0000259" key="15">
    <source>
        <dbReference type="PROSITE" id="PS01180"/>
    </source>
</evidence>
<keyword evidence="6 13" id="KW-1133">Transmembrane helix</keyword>
<keyword evidence="11" id="KW-0807">Transducer</keyword>
<dbReference type="InterPro" id="IPR000276">
    <property type="entry name" value="GPCR_Rhodpsn"/>
</dbReference>
<evidence type="ECO:0000256" key="13">
    <source>
        <dbReference type="SAM" id="Phobius"/>
    </source>
</evidence>
<dbReference type="RefSeq" id="XP_022103180.1">
    <property type="nucleotide sequence ID" value="XM_022247488.1"/>
</dbReference>
<keyword evidence="4 13" id="KW-0812">Transmembrane</keyword>
<feature type="signal peptide" evidence="14">
    <location>
        <begin position="1"/>
        <end position="19"/>
    </location>
</feature>
<dbReference type="SMART" id="SM00369">
    <property type="entry name" value="LRR_TYP"/>
    <property type="match status" value="2"/>
</dbReference>
<evidence type="ECO:0000256" key="5">
    <source>
        <dbReference type="ARBA" id="ARBA00022737"/>
    </source>
</evidence>
<dbReference type="SUPFAM" id="SSF52058">
    <property type="entry name" value="L domain-like"/>
    <property type="match status" value="1"/>
</dbReference>
<dbReference type="Pfam" id="PF00431">
    <property type="entry name" value="CUB"/>
    <property type="match status" value="2"/>
</dbReference>
<feature type="disulfide bond" evidence="12">
    <location>
        <begin position="1152"/>
        <end position="1164"/>
    </location>
</feature>
<dbReference type="InterPro" id="IPR023415">
    <property type="entry name" value="LDLR_class-A_CS"/>
</dbReference>
<dbReference type="OrthoDB" id="2019384at2759"/>
<evidence type="ECO:0000313" key="23">
    <source>
        <dbReference type="RefSeq" id="XP_022103178.1"/>
    </source>
</evidence>
<dbReference type="RefSeq" id="XP_022103177.1">
    <property type="nucleotide sequence ID" value="XM_022247485.1"/>
</dbReference>
<keyword evidence="7" id="KW-0297">G-protein coupled receptor</keyword>
<dbReference type="InterPro" id="IPR032675">
    <property type="entry name" value="LRR_dom_sf"/>
</dbReference>
<evidence type="ECO:0000256" key="6">
    <source>
        <dbReference type="ARBA" id="ARBA00022989"/>
    </source>
</evidence>
<dbReference type="PROSITE" id="PS51450">
    <property type="entry name" value="LRR"/>
    <property type="match status" value="1"/>
</dbReference>
<dbReference type="PANTHER" id="PTHR24372:SF77">
    <property type="entry name" value="G-PROTEIN COUPLED RECEPTORS FAMILY 1 PROFILE DOMAIN-CONTAINING PROTEIN"/>
    <property type="match status" value="1"/>
</dbReference>
<feature type="domain" description="CUB" evidence="15">
    <location>
        <begin position="918"/>
        <end position="1026"/>
    </location>
</feature>
<protein>
    <submittedName>
        <fullName evidence="18 19">Uncharacterized protein LOC110985962 isoform X1</fullName>
    </submittedName>
</protein>
<dbReference type="RefSeq" id="XP_022103174.1">
    <property type="nucleotide sequence ID" value="XM_022247482.1"/>
</dbReference>
<evidence type="ECO:0000256" key="8">
    <source>
        <dbReference type="ARBA" id="ARBA00023136"/>
    </source>
</evidence>
<keyword evidence="9 12" id="KW-1015">Disulfide bond</keyword>
<evidence type="ECO:0000256" key="9">
    <source>
        <dbReference type="ARBA" id="ARBA00023157"/>
    </source>
</evidence>
<keyword evidence="8 13" id="KW-0472">Membrane</keyword>
<gene>
    <name evidence="18 19 20 21 22 23 24 25 26" type="primary">LOC110985962</name>
</gene>
<dbReference type="CDD" id="cd00112">
    <property type="entry name" value="LDLa"/>
    <property type="match status" value="5"/>
</dbReference>